<evidence type="ECO:0000256" key="3">
    <source>
        <dbReference type="ARBA" id="ARBA00022676"/>
    </source>
</evidence>
<dbReference type="EMBL" id="JANJ01000002">
    <property type="protein sequence ID" value="EXI62660.1"/>
    <property type="molecule type" value="Genomic_DNA"/>
</dbReference>
<dbReference type="Proteomes" id="UP000054123">
    <property type="component" value="Unassembled WGS sequence"/>
</dbReference>
<protein>
    <submittedName>
        <fullName evidence="6">4-alpha-L-fucosyltransferase</fullName>
    </submittedName>
</protein>
<dbReference type="PATRIC" id="fig|1450449.3.peg.466"/>
<keyword evidence="5" id="KW-0472">Membrane</keyword>
<dbReference type="RefSeq" id="WP_042801690.1">
    <property type="nucleotide sequence ID" value="NZ_AVSP01000006.1"/>
</dbReference>
<dbReference type="STRING" id="1122190.GCA_000621105_01133"/>
<proteinExistence type="predicted"/>
<keyword evidence="7" id="KW-1185">Reference proteome</keyword>
<evidence type="ECO:0000313" key="6">
    <source>
        <dbReference type="EMBL" id="EXI62660.1"/>
    </source>
</evidence>
<accession>A0A011NE09</accession>
<keyword evidence="3 6" id="KW-0328">Glycosyltransferase</keyword>
<sequence>MLPIYHILGSDIPHHNQRVLSFFQHTLLPQLANQSHYFYVVGGKQLETVFSSLSLNVFASQFLLAKALIAKIRQNPTACFILHGQFNPWIWLAIALGIMPSQNLIWHIWGADLYEAANSWKFKLFYPIRRFAQKKIKKVWATKGDLAFFGKNIRVRTEDDRVIYFPTKLPSDDLSLKPKAERLTILLGNSGDPSNKHIAALNDIQQTLGDKVKIIVPMGYPANNERYIQQVEQYGKRLFSVENLQILRHKLNFADYLAILTACDLGYFNFERQQGIGTICLLIQHNIPCVLHPSNPFCLDMQAENLPYLTTAKITQAEIQNAKKILETTDKAKITFFPPTYIKLWQQRLNELTES</sequence>
<dbReference type="GO" id="GO:0008417">
    <property type="term" value="F:fucosyltransferase activity"/>
    <property type="evidence" value="ECO:0007669"/>
    <property type="project" value="InterPro"/>
</dbReference>
<dbReference type="Pfam" id="PF07429">
    <property type="entry name" value="Glyco_transf_56"/>
    <property type="match status" value="1"/>
</dbReference>
<keyword evidence="1" id="KW-1003">Cell membrane</keyword>
<evidence type="ECO:0000313" key="7">
    <source>
        <dbReference type="Proteomes" id="UP000054123"/>
    </source>
</evidence>
<evidence type="ECO:0000256" key="2">
    <source>
        <dbReference type="ARBA" id="ARBA00022519"/>
    </source>
</evidence>
<name>A0A011NE09_9PAST</name>
<dbReference type="InterPro" id="IPR009993">
    <property type="entry name" value="WecF"/>
</dbReference>
<evidence type="ECO:0000256" key="1">
    <source>
        <dbReference type="ARBA" id="ARBA00022475"/>
    </source>
</evidence>
<dbReference type="OrthoDB" id="6532169at2"/>
<dbReference type="AlphaFoldDB" id="A0A011NE09"/>
<comment type="caution">
    <text evidence="6">The sequence shown here is derived from an EMBL/GenBank/DDBJ whole genome shotgun (WGS) entry which is preliminary data.</text>
</comment>
<organism evidence="6 7">
    <name type="scientific">Mannheimia granulomatis</name>
    <dbReference type="NCBI Taxonomy" id="85402"/>
    <lineage>
        <taxon>Bacteria</taxon>
        <taxon>Pseudomonadati</taxon>
        <taxon>Pseudomonadota</taxon>
        <taxon>Gammaproteobacteria</taxon>
        <taxon>Pasteurellales</taxon>
        <taxon>Pasteurellaceae</taxon>
        <taxon>Mannheimia</taxon>
    </lineage>
</organism>
<keyword evidence="2" id="KW-0997">Cell inner membrane</keyword>
<keyword evidence="4 6" id="KW-0808">Transferase</keyword>
<evidence type="ECO:0000256" key="4">
    <source>
        <dbReference type="ARBA" id="ARBA00022679"/>
    </source>
</evidence>
<reference evidence="6 7" key="1">
    <citation type="journal article" date="2014" name="Genome Announc.">
        <title>Genome Sequence of a Presumptive Mannheimia haemolytica Strain with an A1/A6-Cross-Reactive Serotype from a White-Tailed Deer (Odocoileus virginianus).</title>
        <authorList>
            <person name="Lawrence P.K."/>
            <person name="Bey R.F."/>
            <person name="Wiener B."/>
            <person name="Kittichotirat W."/>
            <person name="Bumgarner R.E."/>
        </authorList>
    </citation>
    <scope>NUCLEOTIDE SEQUENCE [LARGE SCALE GENOMIC DNA]</scope>
    <source>
        <strain evidence="6 7">PKL10</strain>
    </source>
</reference>
<dbReference type="GO" id="GO:0009246">
    <property type="term" value="P:enterobacterial common antigen biosynthetic process"/>
    <property type="evidence" value="ECO:0007669"/>
    <property type="project" value="InterPro"/>
</dbReference>
<gene>
    <name evidence="6" type="ORF">AK33_02540</name>
</gene>
<evidence type="ECO:0000256" key="5">
    <source>
        <dbReference type="ARBA" id="ARBA00023136"/>
    </source>
</evidence>